<evidence type="ECO:0000256" key="1">
    <source>
        <dbReference type="SAM" id="MobiDB-lite"/>
    </source>
</evidence>
<protein>
    <submittedName>
        <fullName evidence="2">Uncharacterized protein</fullName>
    </submittedName>
</protein>
<comment type="caution">
    <text evidence="2">The sequence shown here is derived from an EMBL/GenBank/DDBJ whole genome shotgun (WGS) entry which is preliminary data.</text>
</comment>
<feature type="region of interest" description="Disordered" evidence="1">
    <location>
        <begin position="1"/>
        <end position="22"/>
    </location>
</feature>
<dbReference type="Proteomes" id="UP000324897">
    <property type="component" value="Chromosome 4"/>
</dbReference>
<dbReference type="AlphaFoldDB" id="A0A5J9VZ14"/>
<dbReference type="OrthoDB" id="720268at2759"/>
<dbReference type="Gramene" id="TVU40867">
    <property type="protein sequence ID" value="TVU40867"/>
    <property type="gene ID" value="EJB05_14348"/>
</dbReference>
<reference evidence="2 3" key="1">
    <citation type="journal article" date="2019" name="Sci. Rep.">
        <title>A high-quality genome of Eragrostis curvula grass provides insights into Poaceae evolution and supports new strategies to enhance forage quality.</title>
        <authorList>
            <person name="Carballo J."/>
            <person name="Santos B.A.C.M."/>
            <person name="Zappacosta D."/>
            <person name="Garbus I."/>
            <person name="Selva J.P."/>
            <person name="Gallo C.A."/>
            <person name="Diaz A."/>
            <person name="Albertini E."/>
            <person name="Caccamo M."/>
            <person name="Echenique V."/>
        </authorList>
    </citation>
    <scope>NUCLEOTIDE SEQUENCE [LARGE SCALE GENOMIC DNA]</scope>
    <source>
        <strain evidence="3">cv. Victoria</strain>
        <tissue evidence="2">Leaf</tissue>
    </source>
</reference>
<sequence length="250" mass="26626">MTITRSVEAHTSQSSPRETGVLHAPVSDEYTLAFTSSSRSSVATKTTRNGPPWQSSTEHHGRVDKPNDASLRHAVLITRDGVPDNEIPAIVIRVEEDAAVVAVEGAAEVGIGAEGYCRGGNEAGFGISFDDSAPLDVAKQRRRPVEGAVAAEEPGVGDDAEPGLADEGCADQVLGFVWWEAEEDLGGNVVDELRRRRHGEPFPGRWSSDGGGGEVSIGFGTWIARSVGKPRSERGGLLLYLGWLDQARPM</sequence>
<feature type="compositionally biased region" description="Polar residues" evidence="1">
    <location>
        <begin position="35"/>
        <end position="56"/>
    </location>
</feature>
<feature type="region of interest" description="Disordered" evidence="1">
    <location>
        <begin position="35"/>
        <end position="67"/>
    </location>
</feature>
<evidence type="ECO:0000313" key="2">
    <source>
        <dbReference type="EMBL" id="TVU40867.1"/>
    </source>
</evidence>
<keyword evidence="3" id="KW-1185">Reference proteome</keyword>
<organism evidence="2 3">
    <name type="scientific">Eragrostis curvula</name>
    <name type="common">weeping love grass</name>
    <dbReference type="NCBI Taxonomy" id="38414"/>
    <lineage>
        <taxon>Eukaryota</taxon>
        <taxon>Viridiplantae</taxon>
        <taxon>Streptophyta</taxon>
        <taxon>Embryophyta</taxon>
        <taxon>Tracheophyta</taxon>
        <taxon>Spermatophyta</taxon>
        <taxon>Magnoliopsida</taxon>
        <taxon>Liliopsida</taxon>
        <taxon>Poales</taxon>
        <taxon>Poaceae</taxon>
        <taxon>PACMAD clade</taxon>
        <taxon>Chloridoideae</taxon>
        <taxon>Eragrostideae</taxon>
        <taxon>Eragrostidinae</taxon>
        <taxon>Eragrostis</taxon>
    </lineage>
</organism>
<proteinExistence type="predicted"/>
<feature type="compositionally biased region" description="Basic and acidic residues" evidence="1">
    <location>
        <begin position="57"/>
        <end position="67"/>
    </location>
</feature>
<dbReference type="EMBL" id="RWGY01000007">
    <property type="protein sequence ID" value="TVU40867.1"/>
    <property type="molecule type" value="Genomic_DNA"/>
</dbReference>
<feature type="non-terminal residue" evidence="2">
    <location>
        <position position="1"/>
    </location>
</feature>
<gene>
    <name evidence="2" type="ORF">EJB05_14348</name>
</gene>
<accession>A0A5J9VZ14</accession>
<name>A0A5J9VZ14_9POAL</name>
<feature type="compositionally biased region" description="Polar residues" evidence="1">
    <location>
        <begin position="1"/>
        <end position="17"/>
    </location>
</feature>
<evidence type="ECO:0000313" key="3">
    <source>
        <dbReference type="Proteomes" id="UP000324897"/>
    </source>
</evidence>